<comment type="cofactor">
    <cofactor evidence="1">
        <name>Fe(2+)</name>
        <dbReference type="ChEBI" id="CHEBI:29033"/>
    </cofactor>
</comment>
<organism evidence="18 19">
    <name type="scientific">Rotaria magnacalcarata</name>
    <dbReference type="NCBI Taxonomy" id="392030"/>
    <lineage>
        <taxon>Eukaryota</taxon>
        <taxon>Metazoa</taxon>
        <taxon>Spiralia</taxon>
        <taxon>Gnathifera</taxon>
        <taxon>Rotifera</taxon>
        <taxon>Eurotatoria</taxon>
        <taxon>Bdelloidea</taxon>
        <taxon>Philodinida</taxon>
        <taxon>Philodinidae</taxon>
        <taxon>Rotaria</taxon>
    </lineage>
</organism>
<feature type="domain" description="Metallo-beta-lactamase" evidence="16">
    <location>
        <begin position="47"/>
        <end position="215"/>
    </location>
</feature>
<dbReference type="EMBL" id="CAJNRF010005233">
    <property type="protein sequence ID" value="CAF2068866.1"/>
    <property type="molecule type" value="Genomic_DNA"/>
</dbReference>
<dbReference type="CDD" id="cd07724">
    <property type="entry name" value="POD-like_MBL-fold"/>
    <property type="match status" value="1"/>
</dbReference>
<sequence>MHGPLQMFIHSLHQVLKKASNICLSTQSRRALSNGSFVRQLFEQTTSTYTYIIADGKSREAFIIDPVITTVARDIQLIKQLGLTLRYAINTHVHADHITGSGRLKTLLPECRSVISKCSGGKADIYIEHGDEIEIGEKNDKNQRLVLECRSTPGHTNGCMTFVWHKGASVFTGDCLLIRGCGRTDFQQGSADKIYTSIYEHIYTLPDHFIVYPGHDYTGQTSSTVAEEKQFNSRLLKPREDFVKFMKELKLSYPLQIDKALPANLVCGLVDP</sequence>
<evidence type="ECO:0000256" key="5">
    <source>
        <dbReference type="ARBA" id="ARBA00022946"/>
    </source>
</evidence>
<dbReference type="GO" id="GO:0070813">
    <property type="term" value="P:hydrogen sulfide metabolic process"/>
    <property type="evidence" value="ECO:0007669"/>
    <property type="project" value="TreeGrafter"/>
</dbReference>
<evidence type="ECO:0000256" key="1">
    <source>
        <dbReference type="ARBA" id="ARBA00001954"/>
    </source>
</evidence>
<evidence type="ECO:0000256" key="3">
    <source>
        <dbReference type="ARBA" id="ARBA00006759"/>
    </source>
</evidence>
<keyword evidence="5" id="KW-0809">Transit peptide</keyword>
<evidence type="ECO:0000256" key="11">
    <source>
        <dbReference type="ARBA" id="ARBA00050990"/>
    </source>
</evidence>
<keyword evidence="9" id="KW-0408">Iron</keyword>
<dbReference type="InterPro" id="IPR036866">
    <property type="entry name" value="RibonucZ/Hydroxyglut_hydro"/>
</dbReference>
<keyword evidence="10" id="KW-0496">Mitochondrion</keyword>
<proteinExistence type="inferred from homology"/>
<dbReference type="GO" id="GO:0050313">
    <property type="term" value="F:sulfur dioxygenase activity"/>
    <property type="evidence" value="ECO:0007669"/>
    <property type="project" value="UniProtKB-EC"/>
</dbReference>
<dbReference type="SUPFAM" id="SSF56281">
    <property type="entry name" value="Metallo-hydrolase/oxidoreductase"/>
    <property type="match status" value="1"/>
</dbReference>
<evidence type="ECO:0000259" key="16">
    <source>
        <dbReference type="SMART" id="SM00849"/>
    </source>
</evidence>
<dbReference type="PANTHER" id="PTHR43084:SF1">
    <property type="entry name" value="PERSULFIDE DIOXYGENASE ETHE1, MITOCHONDRIAL"/>
    <property type="match status" value="1"/>
</dbReference>
<dbReference type="EC" id="1.13.11.18" evidence="13"/>
<evidence type="ECO:0000313" key="17">
    <source>
        <dbReference type="EMBL" id="CAF1355092.1"/>
    </source>
</evidence>
<evidence type="ECO:0000313" key="18">
    <source>
        <dbReference type="EMBL" id="CAF2068866.1"/>
    </source>
</evidence>
<evidence type="ECO:0000256" key="14">
    <source>
        <dbReference type="ARBA" id="ARBA00067300"/>
    </source>
</evidence>
<gene>
    <name evidence="17" type="ORF">KQP761_LOCUS7440</name>
    <name evidence="18" type="ORF">WKI299_LOCUS13774</name>
</gene>
<evidence type="ECO:0000256" key="7">
    <source>
        <dbReference type="ARBA" id="ARBA00022990"/>
    </source>
</evidence>
<comment type="caution">
    <text evidence="18">The sequence shown here is derived from an EMBL/GenBank/DDBJ whole genome shotgun (WGS) entry which is preliminary data.</text>
</comment>
<comment type="subunit">
    <text evidence="12">Homodimer. Monomer. Interacts with TST. May interact with RELA.</text>
</comment>
<comment type="subcellular location">
    <subcellularLocation>
        <location evidence="2">Mitochondrion</location>
    </subcellularLocation>
</comment>
<keyword evidence="7" id="KW-0007">Acetylation</keyword>
<dbReference type="InterPro" id="IPR051682">
    <property type="entry name" value="Mito_Persulfide_Diox"/>
</dbReference>
<dbReference type="GO" id="GO:0046872">
    <property type="term" value="F:metal ion binding"/>
    <property type="evidence" value="ECO:0007669"/>
    <property type="project" value="UniProtKB-KW"/>
</dbReference>
<evidence type="ECO:0000256" key="10">
    <source>
        <dbReference type="ARBA" id="ARBA00023128"/>
    </source>
</evidence>
<dbReference type="AlphaFoldDB" id="A0A816RBL3"/>
<comment type="similarity">
    <text evidence="3">Belongs to the metallo-beta-lactamase superfamily. Glyoxalase II family.</text>
</comment>
<dbReference type="Proteomes" id="UP000663834">
    <property type="component" value="Unassembled WGS sequence"/>
</dbReference>
<dbReference type="OrthoDB" id="449487at2759"/>
<dbReference type="EMBL" id="CAJNOW010002502">
    <property type="protein sequence ID" value="CAF1355092.1"/>
    <property type="molecule type" value="Genomic_DNA"/>
</dbReference>
<dbReference type="GO" id="GO:0006749">
    <property type="term" value="P:glutathione metabolic process"/>
    <property type="evidence" value="ECO:0007669"/>
    <property type="project" value="InterPro"/>
</dbReference>
<evidence type="ECO:0000256" key="8">
    <source>
        <dbReference type="ARBA" id="ARBA00023002"/>
    </source>
</evidence>
<evidence type="ECO:0000256" key="13">
    <source>
        <dbReference type="ARBA" id="ARBA00066686"/>
    </source>
</evidence>
<dbReference type="SMART" id="SM00849">
    <property type="entry name" value="Lactamase_B"/>
    <property type="match status" value="1"/>
</dbReference>
<name>A0A816RBL3_9BILA</name>
<evidence type="ECO:0000256" key="12">
    <source>
        <dbReference type="ARBA" id="ARBA00065219"/>
    </source>
</evidence>
<accession>A0A816RBL3</accession>
<dbReference type="Proteomes" id="UP000663856">
    <property type="component" value="Unassembled WGS sequence"/>
</dbReference>
<keyword evidence="4" id="KW-0479">Metal-binding</keyword>
<dbReference type="InterPro" id="IPR001279">
    <property type="entry name" value="Metallo-B-lactamas"/>
</dbReference>
<dbReference type="GO" id="GO:0005739">
    <property type="term" value="C:mitochondrion"/>
    <property type="evidence" value="ECO:0007669"/>
    <property type="project" value="UniProtKB-SubCell"/>
</dbReference>
<dbReference type="Gene3D" id="3.60.15.10">
    <property type="entry name" value="Ribonuclease Z/Hydroxyacylglutathione hydrolase-like"/>
    <property type="match status" value="1"/>
</dbReference>
<dbReference type="InterPro" id="IPR044528">
    <property type="entry name" value="POD-like_MBL-fold"/>
</dbReference>
<evidence type="ECO:0000256" key="15">
    <source>
        <dbReference type="ARBA" id="ARBA00077964"/>
    </source>
</evidence>
<evidence type="ECO:0000256" key="9">
    <source>
        <dbReference type="ARBA" id="ARBA00023004"/>
    </source>
</evidence>
<dbReference type="PANTHER" id="PTHR43084">
    <property type="entry name" value="PERSULFIDE DIOXYGENASE ETHE1"/>
    <property type="match status" value="1"/>
</dbReference>
<evidence type="ECO:0000313" key="19">
    <source>
        <dbReference type="Proteomes" id="UP000663856"/>
    </source>
</evidence>
<evidence type="ECO:0000256" key="6">
    <source>
        <dbReference type="ARBA" id="ARBA00022964"/>
    </source>
</evidence>
<keyword evidence="6" id="KW-0223">Dioxygenase</keyword>
<dbReference type="FunFam" id="3.60.15.10:FF:000013">
    <property type="entry name" value="Persulfide dioxygenase ETHE1, mitochondrial"/>
    <property type="match status" value="1"/>
</dbReference>
<dbReference type="Pfam" id="PF00753">
    <property type="entry name" value="Lactamase_B"/>
    <property type="match status" value="1"/>
</dbReference>
<comment type="catalytic activity">
    <reaction evidence="11">
        <text>S-sulfanylglutathione + O2 + H2O = sulfite + glutathione + 2 H(+)</text>
        <dbReference type="Rhea" id="RHEA:12981"/>
        <dbReference type="ChEBI" id="CHEBI:15377"/>
        <dbReference type="ChEBI" id="CHEBI:15378"/>
        <dbReference type="ChEBI" id="CHEBI:15379"/>
        <dbReference type="ChEBI" id="CHEBI:17359"/>
        <dbReference type="ChEBI" id="CHEBI:57925"/>
        <dbReference type="ChEBI" id="CHEBI:58905"/>
        <dbReference type="EC" id="1.13.11.18"/>
    </reaction>
</comment>
<reference evidence="18" key="1">
    <citation type="submission" date="2021-02" db="EMBL/GenBank/DDBJ databases">
        <authorList>
            <person name="Nowell W R."/>
        </authorList>
    </citation>
    <scope>NUCLEOTIDE SEQUENCE</scope>
</reference>
<evidence type="ECO:0000256" key="4">
    <source>
        <dbReference type="ARBA" id="ARBA00022723"/>
    </source>
</evidence>
<evidence type="ECO:0000256" key="2">
    <source>
        <dbReference type="ARBA" id="ARBA00004173"/>
    </source>
</evidence>
<protein>
    <recommendedName>
        <fullName evidence="14">Persulfide dioxygenase ETHE1, mitochondrial</fullName>
        <ecNumber evidence="13">1.13.11.18</ecNumber>
    </recommendedName>
    <alternativeName>
        <fullName evidence="15">Sulfur dioxygenase ETHE1</fullName>
    </alternativeName>
</protein>
<keyword evidence="8" id="KW-0560">Oxidoreductase</keyword>